<proteinExistence type="predicted"/>
<organism evidence="2 3">
    <name type="scientific">Dyella marensis</name>
    <dbReference type="NCBI Taxonomy" id="500610"/>
    <lineage>
        <taxon>Bacteria</taxon>
        <taxon>Pseudomonadati</taxon>
        <taxon>Pseudomonadota</taxon>
        <taxon>Gammaproteobacteria</taxon>
        <taxon>Lysobacterales</taxon>
        <taxon>Rhodanobacteraceae</taxon>
        <taxon>Dyella</taxon>
    </lineage>
</organism>
<gene>
    <name evidence="2" type="ORF">SAMN02799615_01110</name>
</gene>
<keyword evidence="1" id="KW-0812">Transmembrane</keyword>
<dbReference type="STRING" id="500610.SAMN02799615_01110"/>
<accession>A0A1I2ASY3</accession>
<name>A0A1I2ASY3_9GAMM</name>
<evidence type="ECO:0000256" key="1">
    <source>
        <dbReference type="SAM" id="Phobius"/>
    </source>
</evidence>
<dbReference type="Proteomes" id="UP000199477">
    <property type="component" value="Unassembled WGS sequence"/>
</dbReference>
<dbReference type="RefSeq" id="WP_026636339.1">
    <property type="nucleotide sequence ID" value="NZ_FONH01000002.1"/>
</dbReference>
<keyword evidence="3" id="KW-1185">Reference proteome</keyword>
<feature type="transmembrane region" description="Helical" evidence="1">
    <location>
        <begin position="80"/>
        <end position="99"/>
    </location>
</feature>
<protein>
    <submittedName>
        <fullName evidence="2">Uncharacterized protein</fullName>
    </submittedName>
</protein>
<feature type="transmembrane region" description="Helical" evidence="1">
    <location>
        <begin position="105"/>
        <end position="122"/>
    </location>
</feature>
<feature type="transmembrane region" description="Helical" evidence="1">
    <location>
        <begin position="20"/>
        <end position="41"/>
    </location>
</feature>
<keyword evidence="1" id="KW-0472">Membrane</keyword>
<reference evidence="3" key="1">
    <citation type="submission" date="2016-10" db="EMBL/GenBank/DDBJ databases">
        <authorList>
            <person name="Varghese N."/>
            <person name="Submissions S."/>
        </authorList>
    </citation>
    <scope>NUCLEOTIDE SEQUENCE [LARGE SCALE GENOMIC DNA]</scope>
    <source>
        <strain evidence="3">UNC178MFTsu3.1</strain>
    </source>
</reference>
<sequence length="137" mass="14932">MEPTPSLLATSTALHFARWLIGLMAAGVVLTAMDMAFHILPAYPALQPVRHGALPWQLAYVACAPIGLAVLLLVRRRPTFAFSLSLVLPVLFWLARIYLWKQLGWMAYALPIVPFLIAHEAFGARKAGAAAEAGRQA</sequence>
<evidence type="ECO:0000313" key="2">
    <source>
        <dbReference type="EMBL" id="SFE46113.1"/>
    </source>
</evidence>
<keyword evidence="1" id="KW-1133">Transmembrane helix</keyword>
<dbReference type="AlphaFoldDB" id="A0A1I2ASY3"/>
<dbReference type="EMBL" id="FONH01000002">
    <property type="protein sequence ID" value="SFE46113.1"/>
    <property type="molecule type" value="Genomic_DNA"/>
</dbReference>
<feature type="transmembrane region" description="Helical" evidence="1">
    <location>
        <begin position="53"/>
        <end position="73"/>
    </location>
</feature>
<evidence type="ECO:0000313" key="3">
    <source>
        <dbReference type="Proteomes" id="UP000199477"/>
    </source>
</evidence>